<dbReference type="InParanoid" id="A0A7M7NVJ7"/>
<evidence type="ECO:0000256" key="5">
    <source>
        <dbReference type="ARBA" id="ARBA00023054"/>
    </source>
</evidence>
<dbReference type="InterPro" id="IPR036322">
    <property type="entry name" value="WD40_repeat_dom_sf"/>
</dbReference>
<protein>
    <recommendedName>
        <fullName evidence="9">Cilia- and flagella-associated protein 43</fullName>
    </recommendedName>
</protein>
<dbReference type="GO" id="GO:0060271">
    <property type="term" value="P:cilium assembly"/>
    <property type="evidence" value="ECO:0000318"/>
    <property type="project" value="GO_Central"/>
</dbReference>
<dbReference type="EnsemblMetazoa" id="XM_030985315">
    <property type="protein sequence ID" value="XP_030841175"/>
    <property type="gene ID" value="LOC590682"/>
</dbReference>
<organism evidence="12 13">
    <name type="scientific">Strongylocentrotus purpuratus</name>
    <name type="common">Purple sea urchin</name>
    <dbReference type="NCBI Taxonomy" id="7668"/>
    <lineage>
        <taxon>Eukaryota</taxon>
        <taxon>Metazoa</taxon>
        <taxon>Echinodermata</taxon>
        <taxon>Eleutherozoa</taxon>
        <taxon>Echinozoa</taxon>
        <taxon>Echinoidea</taxon>
        <taxon>Euechinoidea</taxon>
        <taxon>Echinacea</taxon>
        <taxon>Camarodonta</taxon>
        <taxon>Echinidea</taxon>
        <taxon>Strongylocentrotidae</taxon>
        <taxon>Strongylocentrotus</taxon>
    </lineage>
</organism>
<dbReference type="Gene3D" id="2.130.10.10">
    <property type="entry name" value="YVTN repeat-like/Quinoprotein amine dehydrogenase"/>
    <property type="match status" value="3"/>
</dbReference>
<dbReference type="GeneID" id="590682"/>
<reference evidence="12" key="2">
    <citation type="submission" date="2021-01" db="UniProtKB">
        <authorList>
            <consortium name="EnsemblMetazoa"/>
        </authorList>
    </citation>
    <scope>IDENTIFICATION</scope>
</reference>
<feature type="compositionally biased region" description="Acidic residues" evidence="11">
    <location>
        <begin position="995"/>
        <end position="1008"/>
    </location>
</feature>
<reference evidence="13" key="1">
    <citation type="submission" date="2015-02" db="EMBL/GenBank/DDBJ databases">
        <title>Genome sequencing for Strongylocentrotus purpuratus.</title>
        <authorList>
            <person name="Murali S."/>
            <person name="Liu Y."/>
            <person name="Vee V."/>
            <person name="English A."/>
            <person name="Wang M."/>
            <person name="Skinner E."/>
            <person name="Han Y."/>
            <person name="Muzny D.M."/>
            <person name="Worley K.C."/>
            <person name="Gibbs R.A."/>
        </authorList>
    </citation>
    <scope>NUCLEOTIDE SEQUENCE</scope>
</reference>
<dbReference type="SUPFAM" id="SSF50978">
    <property type="entry name" value="WD40 repeat-like"/>
    <property type="match status" value="1"/>
</dbReference>
<evidence type="ECO:0000256" key="1">
    <source>
        <dbReference type="ARBA" id="ARBA00004430"/>
    </source>
</evidence>
<comment type="similarity">
    <text evidence="8">Belongs to the CFAP43 family.</text>
</comment>
<dbReference type="PANTHER" id="PTHR14885:SF1">
    <property type="entry name" value="CILIA- AND FLAGELLA-ASSOCIATED PROTEIN 43"/>
    <property type="match status" value="1"/>
</dbReference>
<dbReference type="SUPFAM" id="SSF50998">
    <property type="entry name" value="Quinoprotein alcohol dehydrogenase-like"/>
    <property type="match status" value="1"/>
</dbReference>
<evidence type="ECO:0000256" key="6">
    <source>
        <dbReference type="ARBA" id="ARBA00023212"/>
    </source>
</evidence>
<evidence type="ECO:0000256" key="4">
    <source>
        <dbReference type="ARBA" id="ARBA00022737"/>
    </source>
</evidence>
<dbReference type="OrthoDB" id="535167at2759"/>
<evidence type="ECO:0000256" key="9">
    <source>
        <dbReference type="ARBA" id="ARBA00023662"/>
    </source>
</evidence>
<keyword evidence="3" id="KW-0853">WD repeat</keyword>
<dbReference type="PANTHER" id="PTHR14885">
    <property type="entry name" value="CILIA- AND FLAGELLA-ASSOCIATED PROTEIN 43-RELATED"/>
    <property type="match status" value="1"/>
</dbReference>
<dbReference type="GO" id="GO:0003341">
    <property type="term" value="P:cilium movement"/>
    <property type="evidence" value="ECO:0007669"/>
    <property type="project" value="UniProtKB-ARBA"/>
</dbReference>
<evidence type="ECO:0000256" key="8">
    <source>
        <dbReference type="ARBA" id="ARBA00023605"/>
    </source>
</evidence>
<dbReference type="Pfam" id="PF25828">
    <property type="entry name" value="CC_Cfap43"/>
    <property type="match status" value="1"/>
</dbReference>
<evidence type="ECO:0000256" key="7">
    <source>
        <dbReference type="ARBA" id="ARBA00023273"/>
    </source>
</evidence>
<dbReference type="Proteomes" id="UP000007110">
    <property type="component" value="Unassembled WGS sequence"/>
</dbReference>
<evidence type="ECO:0000313" key="13">
    <source>
        <dbReference type="Proteomes" id="UP000007110"/>
    </source>
</evidence>
<name>A0A7M7NVJ7_STRPU</name>
<dbReference type="InterPro" id="IPR011047">
    <property type="entry name" value="Quinoprotein_ADH-like_sf"/>
</dbReference>
<evidence type="ECO:0000256" key="2">
    <source>
        <dbReference type="ARBA" id="ARBA00022490"/>
    </source>
</evidence>
<dbReference type="GO" id="GO:0005930">
    <property type="term" value="C:axoneme"/>
    <property type="evidence" value="ECO:0000318"/>
    <property type="project" value="GO_Central"/>
</dbReference>
<dbReference type="KEGG" id="spu:590682"/>
<keyword evidence="7" id="KW-0966">Cell projection</keyword>
<feature type="region of interest" description="Disordered" evidence="11">
    <location>
        <begin position="1353"/>
        <end position="1384"/>
    </location>
</feature>
<keyword evidence="5 10" id="KW-0175">Coiled coil</keyword>
<comment type="subcellular location">
    <subcellularLocation>
        <location evidence="1">Cytoplasm</location>
        <location evidence="1">Cytoskeleton</location>
        <location evidence="1">Cilium axoneme</location>
    </subcellularLocation>
</comment>
<evidence type="ECO:0000256" key="3">
    <source>
        <dbReference type="ARBA" id="ARBA00022574"/>
    </source>
</evidence>
<keyword evidence="2" id="KW-0963">Cytoplasm</keyword>
<proteinExistence type="inferred from homology"/>
<feature type="coiled-coil region" evidence="10">
    <location>
        <begin position="1193"/>
        <end position="1238"/>
    </location>
</feature>
<dbReference type="InterPro" id="IPR015943">
    <property type="entry name" value="WD40/YVTN_repeat-like_dom_sf"/>
</dbReference>
<evidence type="ECO:0000313" key="12">
    <source>
        <dbReference type="EnsemblMetazoa" id="XP_030841175"/>
    </source>
</evidence>
<dbReference type="InterPro" id="IPR001680">
    <property type="entry name" value="WD40_rpt"/>
</dbReference>
<dbReference type="SMART" id="SM00320">
    <property type="entry name" value="WD40"/>
    <property type="match status" value="8"/>
</dbReference>
<feature type="region of interest" description="Disordered" evidence="11">
    <location>
        <begin position="987"/>
        <end position="1012"/>
    </location>
</feature>
<sequence>MDSFGTLDVKWAQGYNGSQASFVNKNTLCHLCGNNIKFIDITNNKETVFPSPGDGVGALAVNGTQHLIAFSEMCLNPRIFVYSYPSLVKRAECKGGAKLEYSAIALSYTHPYMVSCSGIPEFSVFLWNWETGQLLCTEMMNGLTATQVSFNPTDWHKLCVVGPKQLCVWTIEQADTMYHMTSSKFTLPYENGPDATTPHPRLPSRAASQYTSIPYDLELDDAAVAGLVGDLAVDFDAGIFDENSKKVIPASHCWTPTGDLFCGCQEGQLLKVDTELNHIKTLARPTASTTSLRREVSLLSTLDKRMPSMPEDGEDRSVNPGSVLTEGSMAALALHRDGLFCGGDDGILRCLDITKNVVQVQDSFTVGCPISSLGWSTDYTKLAVGSSKGSIYMYDQSNPGTAEPVLESHFGNFVGVSVLAPGTTHCASVRENGEVQIWSLEDCQVIGSVSINTTASCIAASPSSSTIAVGTLSGHICFVDASRMEQPRLVKKHHVHRLPVNHINYDTEGRFVFSAGEDGHIITTDARPSTEFKILAQTPVTGNVFSIATSVDEKRGPVKVVAIINTDPSINTGADKLVAFDVPGNLADDLPNILASPNCDFKEDVVKKMVLTLPKHAMSVAVGAGGEVYTLSISKQIQKMTLPKDPPKQNNVQACQLQSEADYPVHDLAGGTLLLSYHKRWLLSASPDGKMTIRDTDAMESPFNVHCHSFQTGGIYRMCLTQDATQIVTTGAQDGTMTCYAWNFNSMGKTKANSAIEAARSHKSMLQAVRKREDEVLQSMRDWSPHSMVGSRTASHELISTSNESMTIEKAIESDQIYMTPTPTLFGDPAWMDVKELEALHDEDKQYATVKKDLRGEIRDLRRTIQDMMKVNEILPDIEMLGQDEFNLDTEEQRRLQAEGEGQVQQIREEMELEDLAKMYMRETIKNECWDSMINKGRSIKAFHFPLDVSNYPMRERSKKEKEDLEFVTNVRRIEVAEMAARKEIIELGASTSGENEEGDEESEEGEAAGDPAAITGSLGAQYGGANDLFYSQFELHTRQQKNNQIVLLQDAIYRIKQTYNKIFDEVYKQREQEIARIEEKNVRITKILSDLTSNEKIWQPGMDADEKPEKLLTVEDSEVSGEKFVSADQKAKMEEEAKLEEEKKLAAKGDNARERALDMMMGGVLEIKKEDELKKDIPIPIFMTVKGSDEWSDEEKKIAVEFEKRVKELSEEREKYKKTLEAELKKLQTIIADTTANFDEKLMTLFAKKVKTELAIFQEELKILRLSRVLMVEDELDAREEELTRLLNAKRSLKASSVTSMAQAKKQVEQYRDTYDIRVAEDKVMEKNFRKEFHDVHPVLVDQLFKLYRRRPRGQKHARKGSPTTETPVQAAANPYGERPLSARQPHTTASMVRALEELNDESHMPEGIEPHTWKHMCDLRTAKVIGEQEVKAHALTLADMNGYLQRRQEEDERLRGDIDDLLESLNRLREERLRFTCNLEVQLVLKQGQVEINVDDFISDFDDSVLLHRSVVEDLNASIRQLGELKITAMKESKDFRKGIHILEWEHKKMIMQIEDLLEKAKLIQMLKVSRELQGFLHNEDLEGKKQQQIQTLEHTLENQRGHHDKTVGERKQTITKLKHVIRQKQHDNSTLDRELEEMTVMVSERKHINNVNAAARSDTGSAKRMQDIVQRRKLVDLAKAQAQEVAVLRAEVERLRMRTFPALVQVER</sequence>
<keyword evidence="6" id="KW-0206">Cytoskeleton</keyword>
<dbReference type="CTD" id="80217"/>
<evidence type="ECO:0000256" key="11">
    <source>
        <dbReference type="SAM" id="MobiDB-lite"/>
    </source>
</evidence>
<accession>A0A7M7NVJ7</accession>
<keyword evidence="13" id="KW-1185">Reference proteome</keyword>
<dbReference type="OMA" id="WNWESNV"/>
<evidence type="ECO:0000256" key="10">
    <source>
        <dbReference type="SAM" id="Coils"/>
    </source>
</evidence>
<keyword evidence="4" id="KW-0677">Repeat</keyword>
<feature type="coiled-coil region" evidence="10">
    <location>
        <begin position="1453"/>
        <end position="1480"/>
    </location>
</feature>
<dbReference type="RefSeq" id="XP_030841175.1">
    <property type="nucleotide sequence ID" value="XM_030985315.1"/>
</dbReference>